<feature type="compositionally biased region" description="Polar residues" evidence="1">
    <location>
        <begin position="318"/>
        <end position="335"/>
    </location>
</feature>
<dbReference type="STRING" id="1962155.B1813_11460"/>
<dbReference type="Proteomes" id="UP000192591">
    <property type="component" value="Unassembled WGS sequence"/>
</dbReference>
<dbReference type="GO" id="GO:0016301">
    <property type="term" value="F:kinase activity"/>
    <property type="evidence" value="ECO:0007669"/>
    <property type="project" value="UniProtKB-KW"/>
</dbReference>
<dbReference type="RefSeq" id="WP_081191772.1">
    <property type="nucleotide sequence ID" value="NZ_MWIH01000005.1"/>
</dbReference>
<dbReference type="EMBL" id="MWIH01000005">
    <property type="protein sequence ID" value="OQO92762.1"/>
    <property type="molecule type" value="Genomic_DNA"/>
</dbReference>
<evidence type="ECO:0000256" key="1">
    <source>
        <dbReference type="SAM" id="MobiDB-lite"/>
    </source>
</evidence>
<evidence type="ECO:0000313" key="3">
    <source>
        <dbReference type="EMBL" id="OQO92762.1"/>
    </source>
</evidence>
<feature type="region of interest" description="Disordered" evidence="1">
    <location>
        <begin position="312"/>
        <end position="335"/>
    </location>
</feature>
<keyword evidence="3" id="KW-0808">Transferase</keyword>
<accession>A0A1V9A6L9</accession>
<gene>
    <name evidence="3" type="ORF">B1813_11460</name>
</gene>
<evidence type="ECO:0000313" key="4">
    <source>
        <dbReference type="Proteomes" id="UP000192591"/>
    </source>
</evidence>
<feature type="domain" description="ATPase BadF/BadG/BcrA/BcrD type" evidence="2">
    <location>
        <begin position="5"/>
        <end position="300"/>
    </location>
</feature>
<dbReference type="SUPFAM" id="SSF53067">
    <property type="entry name" value="Actin-like ATPase domain"/>
    <property type="match status" value="2"/>
</dbReference>
<feature type="region of interest" description="Disordered" evidence="1">
    <location>
        <begin position="18"/>
        <end position="39"/>
    </location>
</feature>
<dbReference type="Gene3D" id="3.30.420.40">
    <property type="match status" value="2"/>
</dbReference>
<proteinExistence type="predicted"/>
<comment type="caution">
    <text evidence="3">The sequence shown here is derived from an EMBL/GenBank/DDBJ whole genome shotgun (WGS) entry which is preliminary data.</text>
</comment>
<dbReference type="Pfam" id="PF01869">
    <property type="entry name" value="BcrAD_BadFG"/>
    <property type="match status" value="1"/>
</dbReference>
<dbReference type="PANTHER" id="PTHR43190:SF3">
    <property type="entry name" value="N-ACETYL-D-GLUCOSAMINE KINASE"/>
    <property type="match status" value="1"/>
</dbReference>
<name>A0A1V9A6L9_SACPI</name>
<keyword evidence="4" id="KW-1185">Reference proteome</keyword>
<dbReference type="InterPro" id="IPR043129">
    <property type="entry name" value="ATPase_NBD"/>
</dbReference>
<dbReference type="AlphaFoldDB" id="A0A1V9A6L9"/>
<dbReference type="InterPro" id="IPR002731">
    <property type="entry name" value="ATPase_BadF"/>
</dbReference>
<sequence>MTLAVGVDAGGTSTRAWVVGPDGRVRGSGTAGGANPNSHAPEAAATAMADAVGAALATADPAEVGAWVIGMAGRSKLTDPAVAVVFERAWAGLGLTRAGAPSLVSDAEAAFVSATAEPDGTVLVAGTGSIAGRIRDRRMVSTVGGYGWLLGDEGSGFWLGRQAVRTTLDVLRGHRPPSRLATAVLEAAGIDPAAPDAAYRLITAANAEAPVRLARYAPLVSAAHASGDPAAFAIVEHAATLLTETALGARDDGERTPVVLVGSVLGAESPVGEAVRTSLRSALGDVAVVGSDSGVLGATWLAALRAFGSDAVRPDASTVETGPRTSPSPGAPSSR</sequence>
<evidence type="ECO:0000259" key="2">
    <source>
        <dbReference type="Pfam" id="PF01869"/>
    </source>
</evidence>
<keyword evidence="3" id="KW-0418">Kinase</keyword>
<dbReference type="PANTHER" id="PTHR43190">
    <property type="entry name" value="N-ACETYL-D-GLUCOSAMINE KINASE"/>
    <property type="match status" value="1"/>
</dbReference>
<reference evidence="3 4" key="1">
    <citation type="submission" date="2017-02" db="EMBL/GenBank/DDBJ databases">
        <title>Draft genome of Saccharomonospora sp. 154.</title>
        <authorList>
            <person name="Alonso-Carmona G.S."/>
            <person name="De La Haba R."/>
            <person name="Vera-Gargallo B."/>
            <person name="Sandoval-Trujillo A.H."/>
            <person name="Ramirez-Duran N."/>
            <person name="Ventosa A."/>
        </authorList>
    </citation>
    <scope>NUCLEOTIDE SEQUENCE [LARGE SCALE GENOMIC DNA]</scope>
    <source>
        <strain evidence="3 4">LRS4.154</strain>
    </source>
</reference>
<protein>
    <submittedName>
        <fullName evidence="3">N-acetylglucosamine kinase</fullName>
    </submittedName>
</protein>
<organism evidence="3 4">
    <name type="scientific">Saccharomonospora piscinae</name>
    <dbReference type="NCBI Taxonomy" id="687388"/>
    <lineage>
        <taxon>Bacteria</taxon>
        <taxon>Bacillati</taxon>
        <taxon>Actinomycetota</taxon>
        <taxon>Actinomycetes</taxon>
        <taxon>Pseudonocardiales</taxon>
        <taxon>Pseudonocardiaceae</taxon>
        <taxon>Saccharomonospora</taxon>
    </lineage>
</organism>
<dbReference type="InterPro" id="IPR052519">
    <property type="entry name" value="Euk-type_GlcNAc_Kinase"/>
</dbReference>